<dbReference type="AlphaFoldDB" id="A0A515ELZ4"/>
<proteinExistence type="predicted"/>
<dbReference type="InterPro" id="IPR050303">
    <property type="entry name" value="GatZ_KbaZ_carbometab"/>
</dbReference>
<dbReference type="GO" id="GO:0005886">
    <property type="term" value="C:plasma membrane"/>
    <property type="evidence" value="ECO:0007669"/>
    <property type="project" value="TreeGrafter"/>
</dbReference>
<dbReference type="PANTHER" id="PTHR32502:SF2">
    <property type="entry name" value="D-TAGATOSE-1,6-BISPHOSPHATE ALDOLASE SUBUNIT KBAZ"/>
    <property type="match status" value="1"/>
</dbReference>
<accession>A0A515ELZ4</accession>
<dbReference type="SUPFAM" id="SSF51569">
    <property type="entry name" value="Aldolase"/>
    <property type="match status" value="1"/>
</dbReference>
<dbReference type="GO" id="GO:0016301">
    <property type="term" value="F:kinase activity"/>
    <property type="evidence" value="ECO:0007669"/>
    <property type="project" value="UniProtKB-KW"/>
</dbReference>
<gene>
    <name evidence="2" type="ORF">EXZ61_05590</name>
</gene>
<reference evidence="3" key="1">
    <citation type="submission" date="2019-02" db="EMBL/GenBank/DDBJ databases">
        <title>Complete genome sequence of Rhodoferax sp. Gr-4.</title>
        <authorList>
            <person name="Jin L."/>
        </authorList>
    </citation>
    <scope>NUCLEOTIDE SEQUENCE [LARGE SCALE GENOMIC DNA]</scope>
    <source>
        <strain evidence="3">Gr-4</strain>
    </source>
</reference>
<evidence type="ECO:0000256" key="1">
    <source>
        <dbReference type="ARBA" id="ARBA00005007"/>
    </source>
</evidence>
<protein>
    <submittedName>
        <fullName evidence="2">Tagatose-6-phosphate kinase</fullName>
    </submittedName>
</protein>
<evidence type="ECO:0000313" key="3">
    <source>
        <dbReference type="Proteomes" id="UP000317365"/>
    </source>
</evidence>
<dbReference type="GO" id="GO:0009401">
    <property type="term" value="P:phosphoenolpyruvate-dependent sugar phosphotransferase system"/>
    <property type="evidence" value="ECO:0007669"/>
    <property type="project" value="TreeGrafter"/>
</dbReference>
<name>A0A515ELZ4_9BURK</name>
<dbReference type="InterPro" id="IPR013785">
    <property type="entry name" value="Aldolase_TIM"/>
</dbReference>
<dbReference type="GO" id="GO:0005975">
    <property type="term" value="P:carbohydrate metabolic process"/>
    <property type="evidence" value="ECO:0007669"/>
    <property type="project" value="InterPro"/>
</dbReference>
<dbReference type="PIRSF" id="PIRSF009264">
    <property type="entry name" value="TagBP_ald_AgaZ"/>
    <property type="match status" value="1"/>
</dbReference>
<dbReference type="Pfam" id="PF08013">
    <property type="entry name" value="GatZ_KbaZ-like"/>
    <property type="match status" value="1"/>
</dbReference>
<keyword evidence="3" id="KW-1185">Reference proteome</keyword>
<organism evidence="2 3">
    <name type="scientific">Rhodoferax aquaticus</name>
    <dbReference type="NCBI Taxonomy" id="2527691"/>
    <lineage>
        <taxon>Bacteria</taxon>
        <taxon>Pseudomonadati</taxon>
        <taxon>Pseudomonadota</taxon>
        <taxon>Betaproteobacteria</taxon>
        <taxon>Burkholderiales</taxon>
        <taxon>Comamonadaceae</taxon>
        <taxon>Rhodoferax</taxon>
    </lineage>
</organism>
<sequence>MQTLLDINHRNRSNPDALASMPSVCSAHPQVLLAALLLAKETHRPLLVEATSNQVNQFGGYTGMQAADFIAYVYGICESHGVERTLVLFGGDHLGPQAWRDQDAHAAMGHASALVASYVKAGFSKIHLDCSEGCAGEPGQVGDTVSAERAAQLAQVCEEASSETSSLSYVVGTEVPPPGGARAEDGSMLVVPTSADSARKTIAAHAQAFAQRGLQSAWTRVAALVVQPGLEFAPDHVHHFDLASPDWLSQVLVPYPQLAFEAHSTDYQKPAVFAELARRHFTVLKVGPALTFAYRQAVYALDALAHWLAPNSTRARVPQVMEQLMLAEPRHWHKHYSGDAHAVYLLRHFSYADRVRYYWGQPAASRAVEQLMQLLASMPAPLGPLMEQHFASDVLESSQALQAQGFAWAQALVLAQVQAALRPYLVAKPVA</sequence>
<evidence type="ECO:0000313" key="2">
    <source>
        <dbReference type="EMBL" id="QDL53685.1"/>
    </source>
</evidence>
<comment type="pathway">
    <text evidence="1">Carbohydrate metabolism.</text>
</comment>
<keyword evidence="2" id="KW-0808">Transferase</keyword>
<reference evidence="3" key="2">
    <citation type="journal article" date="2020" name="Int. J. Syst. Evol. Microbiol.">
        <title>Genomic insights into a novel species Rhodoferax aquaticus sp. nov., isolated from freshwater.</title>
        <authorList>
            <person name="Li T."/>
            <person name="Zhuo Y."/>
            <person name="Jin C.Z."/>
            <person name="Wu X."/>
            <person name="Ko S.R."/>
            <person name="Jin F.J."/>
            <person name="Ahn C.Y."/>
            <person name="Oh H.M."/>
            <person name="Lee H.G."/>
            <person name="Jin L."/>
        </authorList>
    </citation>
    <scope>NUCLEOTIDE SEQUENCE [LARGE SCALE GENOMIC DNA]</scope>
    <source>
        <strain evidence="3">Gr-4</strain>
    </source>
</reference>
<dbReference type="PANTHER" id="PTHR32502">
    <property type="entry name" value="N-ACETYLGALACTOSAMINE PERMEASE II COMPONENT-RELATED"/>
    <property type="match status" value="1"/>
</dbReference>
<dbReference type="EMBL" id="CP036282">
    <property type="protein sequence ID" value="QDL53685.1"/>
    <property type="molecule type" value="Genomic_DNA"/>
</dbReference>
<dbReference type="InterPro" id="IPR012062">
    <property type="entry name" value="GatZ/KbaZ-like"/>
</dbReference>
<dbReference type="Gene3D" id="3.20.20.70">
    <property type="entry name" value="Aldolase class I"/>
    <property type="match status" value="1"/>
</dbReference>
<dbReference type="Gene3D" id="1.10.400.20">
    <property type="entry name" value="putative tagatose 6-phosphate kinase domain like"/>
    <property type="match status" value="1"/>
</dbReference>
<dbReference type="RefSeq" id="WP_142809817.1">
    <property type="nucleotide sequence ID" value="NZ_CP036282.1"/>
</dbReference>
<dbReference type="Proteomes" id="UP000317365">
    <property type="component" value="Chromosome"/>
</dbReference>
<dbReference type="KEGG" id="rhg:EXZ61_05590"/>
<keyword evidence="2" id="KW-0418">Kinase</keyword>